<dbReference type="NCBIfam" id="TIGR02537">
    <property type="entry name" value="arch_flag_Nterm"/>
    <property type="match status" value="1"/>
</dbReference>
<name>A0ABD6DCR8_9EURY</name>
<evidence type="ECO:0000256" key="4">
    <source>
        <dbReference type="RuleBase" id="RU361282"/>
    </source>
</evidence>
<comment type="function">
    <text evidence="4">Flagellin is the subunit protein which polymerizes to form the filaments of archaeal flagella.</text>
</comment>
<accession>A0ABD6DCR8</accession>
<dbReference type="InterPro" id="IPR002774">
    <property type="entry name" value="Flagellin_arc-type"/>
</dbReference>
<evidence type="ECO:0000313" key="6">
    <source>
        <dbReference type="EMBL" id="MFD1644121.1"/>
    </source>
</evidence>
<dbReference type="GO" id="GO:0097589">
    <property type="term" value="C:archaeal-type flagellum"/>
    <property type="evidence" value="ECO:0007669"/>
    <property type="project" value="UniProtKB-SubCell"/>
</dbReference>
<comment type="caution">
    <text evidence="6">The sequence shown here is derived from an EMBL/GenBank/DDBJ whole genome shotgun (WGS) entry which is preliminary data.</text>
</comment>
<keyword evidence="5" id="KW-1133">Transmembrane helix</keyword>
<comment type="subcellular location">
    <subcellularLocation>
        <location evidence="1 4">Archaeal flagellum</location>
    </subcellularLocation>
</comment>
<sequence>MFADITSEDGERGQVGIGTLIIFIAMVLVAAVAAGVLINTAGLLESTASDTGQDSQSQVSNQIDVVTAVGFNDGSGDVTQLNFTVKKSAGSDQIDLQDATVEFLSNDASTTLQYGANTSATQFATESLVGNGDQVLDNTTERVKITINATDVGDPLSPGEEATIRFVDQSGATTIYGVNVPDTISGETYVAV</sequence>
<dbReference type="Pfam" id="PF01917">
    <property type="entry name" value="Flagellin_arch-type"/>
    <property type="match status" value="1"/>
</dbReference>
<dbReference type="RefSeq" id="WP_256399404.1">
    <property type="nucleotide sequence ID" value="NZ_JANHJR010000002.1"/>
</dbReference>
<protein>
    <recommendedName>
        <fullName evidence="4">Flagellin</fullName>
    </recommendedName>
</protein>
<dbReference type="AlphaFoldDB" id="A0ABD6DCR8"/>
<dbReference type="PANTHER" id="PTHR35903">
    <property type="entry name" value="FLAGELLIN B1"/>
    <property type="match status" value="1"/>
</dbReference>
<keyword evidence="5" id="KW-0472">Membrane</keyword>
<evidence type="ECO:0000256" key="2">
    <source>
        <dbReference type="ARBA" id="ARBA00010256"/>
    </source>
</evidence>
<comment type="similarity">
    <text evidence="2 4">Belongs to the archaeal flagellin family.</text>
</comment>
<evidence type="ECO:0000256" key="3">
    <source>
        <dbReference type="ARBA" id="ARBA00022440"/>
    </source>
</evidence>
<reference evidence="6 7" key="1">
    <citation type="journal article" date="2019" name="Int. J. Syst. Evol. Microbiol.">
        <title>The Global Catalogue of Microorganisms (GCM) 10K type strain sequencing project: providing services to taxonomists for standard genome sequencing and annotation.</title>
        <authorList>
            <consortium name="The Broad Institute Genomics Platform"/>
            <consortium name="The Broad Institute Genome Sequencing Center for Infectious Disease"/>
            <person name="Wu L."/>
            <person name="Ma J."/>
        </authorList>
    </citation>
    <scope>NUCLEOTIDE SEQUENCE [LARGE SCALE GENOMIC DNA]</scope>
    <source>
        <strain evidence="6 7">CGMCC 1.10390</strain>
    </source>
</reference>
<dbReference type="InterPro" id="IPR013373">
    <property type="entry name" value="Flagellin/pilin_N_arc"/>
</dbReference>
<organism evidence="6 7">
    <name type="scientific">Haloarchaeobius litoreus</name>
    <dbReference type="NCBI Taxonomy" id="755306"/>
    <lineage>
        <taxon>Archaea</taxon>
        <taxon>Methanobacteriati</taxon>
        <taxon>Methanobacteriota</taxon>
        <taxon>Stenosarchaea group</taxon>
        <taxon>Halobacteria</taxon>
        <taxon>Halobacteriales</taxon>
        <taxon>Halorubellaceae</taxon>
        <taxon>Haloarchaeobius</taxon>
    </lineage>
</organism>
<dbReference type="EMBL" id="JBHUDO010000001">
    <property type="protein sequence ID" value="MFD1644121.1"/>
    <property type="molecule type" value="Genomic_DNA"/>
</dbReference>
<keyword evidence="7" id="KW-1185">Reference proteome</keyword>
<proteinExistence type="inferred from homology"/>
<keyword evidence="5" id="KW-0812">Transmembrane</keyword>
<keyword evidence="3 4" id="KW-0974">Archaeal flagellum</keyword>
<evidence type="ECO:0000256" key="1">
    <source>
        <dbReference type="ARBA" id="ARBA00004618"/>
    </source>
</evidence>
<evidence type="ECO:0000313" key="7">
    <source>
        <dbReference type="Proteomes" id="UP001597034"/>
    </source>
</evidence>
<gene>
    <name evidence="6" type="ORF">ACFSBL_00325</name>
</gene>
<feature type="transmembrane region" description="Helical" evidence="5">
    <location>
        <begin position="15"/>
        <end position="38"/>
    </location>
</feature>
<evidence type="ECO:0000256" key="5">
    <source>
        <dbReference type="SAM" id="Phobius"/>
    </source>
</evidence>
<dbReference type="Proteomes" id="UP001597034">
    <property type="component" value="Unassembled WGS sequence"/>
</dbReference>
<dbReference type="PANTHER" id="PTHR35903:SF1">
    <property type="entry name" value="FLAGELLIN B1"/>
    <property type="match status" value="1"/>
</dbReference>